<feature type="domain" description="Novel STAND NTPase 1" evidence="5">
    <location>
        <begin position="67"/>
        <end position="480"/>
    </location>
</feature>
<feature type="repeat" description="WD" evidence="3">
    <location>
        <begin position="746"/>
        <end position="778"/>
    </location>
</feature>
<evidence type="ECO:0000259" key="5">
    <source>
        <dbReference type="Pfam" id="PF20703"/>
    </source>
</evidence>
<comment type="caution">
    <text evidence="6">The sequence shown here is derived from an EMBL/GenBank/DDBJ whole genome shotgun (WGS) entry which is preliminary data.</text>
</comment>
<evidence type="ECO:0000256" key="3">
    <source>
        <dbReference type="PROSITE-ProRule" id="PRU00221"/>
    </source>
</evidence>
<dbReference type="InterPro" id="IPR020472">
    <property type="entry name" value="WD40_PAC1"/>
</dbReference>
<dbReference type="Pfam" id="PF00400">
    <property type="entry name" value="WD40"/>
    <property type="match status" value="11"/>
</dbReference>
<dbReference type="Gene3D" id="2.130.10.10">
    <property type="entry name" value="YVTN repeat-like/Quinoprotein amine dehydrogenase"/>
    <property type="match status" value="6"/>
</dbReference>
<dbReference type="SMART" id="SM00320">
    <property type="entry name" value="WD40"/>
    <property type="match status" value="14"/>
</dbReference>
<dbReference type="PRINTS" id="PR00320">
    <property type="entry name" value="GPROTEINBRPT"/>
</dbReference>
<evidence type="ECO:0000313" key="6">
    <source>
        <dbReference type="EMBL" id="PRY39003.1"/>
    </source>
</evidence>
<dbReference type="Proteomes" id="UP000239494">
    <property type="component" value="Unassembled WGS sequence"/>
</dbReference>
<dbReference type="AlphaFoldDB" id="A0A2T0T054"/>
<keyword evidence="1 3" id="KW-0853">WD repeat</keyword>
<dbReference type="InterPro" id="IPR001680">
    <property type="entry name" value="WD40_rpt"/>
</dbReference>
<dbReference type="SUPFAM" id="SSF50978">
    <property type="entry name" value="WD40 repeat-like"/>
    <property type="match status" value="2"/>
</dbReference>
<feature type="repeat" description="WD" evidence="3">
    <location>
        <begin position="881"/>
        <end position="915"/>
    </location>
</feature>
<sequence>MAMRDDDPDPEGTKNPLHNEVSGIVMGPVVQAGSITNTQINYVYRRTVTDGVAAPPLLTVSGQVDSPYRGLAAFDERDAPFYFGREVIATEVLERMSHHLRDRRLLVVSGVSGAGKSSLLRAGVLPRIRGEGLASAPGSESWPCLVFTPGESPLDALAVRTATLARIDAASVLEKMKADPAGYAIIARQAALAQPGPPDRRLLLVVDQFEQVLRRTEEEQREFVTALHAAATTGHEADGIPAALVVLVVRADFEARCADHPELTQAVKDRYLVTAMTRRQLRMAITEPAAKVRSRVEDSLVRTLLDEVGTQVTGSAVTTRGAGALPLVSHALDQAWRGRAGSTLALADYERIGGVEGAVAGSAQRAFDRLTTAQRAAARQVFLRLTTISGDGVTISRRAGRAELLRSPHDPQDVEAVLESFAAERLLTLAADTVEISHEVLLTAWPLLRDTWLGDTLADRLARTRLSAAAAEWDRLGRDQSSVYRGSLLRAAVESVARADADPDGRSVTDVERDFVLAGRRVSRRAVRRQRALTAFLVVVALALATAAYVAYRARAEAVHQRDAIASDQLALKSRTENDADPALAKVESVAAWRIAPSPRSRSAMLAAAARPDVATFVGHSGWVLAVAYSPDGKTVASVGDDNTIRLWDVGTRSQIGDPLAGDNGVLSVLAFSPDGRTLAAGGFDSDDKVRLWDVDSRRQVSAVPIQAAYTSGIAFSRDGGTLAVAENDGSTVLWDIATGTLVARLGGHTGAVMSVEYSPDGRTLATAGEDGTVRLWDALAHGQIGDPIVTGAKSVNVTTFSPDGLVLASAGEDLDVRLWDVATRTLIGTLSTDDETSVSAVVFAPDGKTVAAAGAAGTIRLWDTTSKRPLGARFTTSRHVTSLAFSPDGATLASADFGGVVRLWNTRSQAAAPIAGSTNAVVYSPDGRVVATVGDDAAVSLWDAASHDRLALLTGHTGPVTSAVFSPDGKRLATAGVDGSVRLWDTDAHRQTASIAIPRERYFSAAFSPDGRTLAVIGDGPVLLWDVLADQVAPLPDSGNSIYVASPGSPRGAADTWIAFAPDGRTLATAHGDEVLLWDTATRQRTGKPLTGHVGAIRSVAFSPDGSVLATGSKDQTARLWDVGTHDQIGAPLTGHADGVSALSFSPDGRALATGSSDGVRLWDTGTHLQISVPHTDQVTSLAFAPDGRILASASEEGVRLWDVSYLADDLPHRLCAEASRSLSQDDWTRYVASGPVYRTTCP</sequence>
<dbReference type="InterPro" id="IPR049052">
    <property type="entry name" value="nSTAND1"/>
</dbReference>
<dbReference type="InterPro" id="IPR036322">
    <property type="entry name" value="WD40_repeat_dom_sf"/>
</dbReference>
<dbReference type="Pfam" id="PF20703">
    <property type="entry name" value="nSTAND1"/>
    <property type="match status" value="1"/>
</dbReference>
<keyword evidence="7" id="KW-1185">Reference proteome</keyword>
<evidence type="ECO:0000256" key="2">
    <source>
        <dbReference type="ARBA" id="ARBA00022737"/>
    </source>
</evidence>
<keyword evidence="2" id="KW-0677">Repeat</keyword>
<feature type="repeat" description="WD" evidence="3">
    <location>
        <begin position="789"/>
        <end position="830"/>
    </location>
</feature>
<feature type="repeat" description="WD" evidence="3">
    <location>
        <begin position="1173"/>
        <end position="1206"/>
    </location>
</feature>
<feature type="repeat" description="WD" evidence="3">
    <location>
        <begin position="617"/>
        <end position="658"/>
    </location>
</feature>
<dbReference type="InterPro" id="IPR015943">
    <property type="entry name" value="WD40/YVTN_repeat-like_dom_sf"/>
</dbReference>
<feature type="compositionally biased region" description="Acidic residues" evidence="4">
    <location>
        <begin position="1"/>
        <end position="10"/>
    </location>
</feature>
<evidence type="ECO:0000256" key="4">
    <source>
        <dbReference type="SAM" id="MobiDB-lite"/>
    </source>
</evidence>
<protein>
    <submittedName>
        <fullName evidence="6">WD40 repeat protein</fullName>
    </submittedName>
</protein>
<dbReference type="OrthoDB" id="192618at2"/>
<dbReference type="CDD" id="cd00200">
    <property type="entry name" value="WD40"/>
    <property type="match status" value="2"/>
</dbReference>
<organism evidence="6 7">
    <name type="scientific">Umezawaea tangerina</name>
    <dbReference type="NCBI Taxonomy" id="84725"/>
    <lineage>
        <taxon>Bacteria</taxon>
        <taxon>Bacillati</taxon>
        <taxon>Actinomycetota</taxon>
        <taxon>Actinomycetes</taxon>
        <taxon>Pseudonocardiales</taxon>
        <taxon>Pseudonocardiaceae</taxon>
        <taxon>Umezawaea</taxon>
    </lineage>
</organism>
<feature type="repeat" description="WD" evidence="3">
    <location>
        <begin position="954"/>
        <end position="995"/>
    </location>
</feature>
<dbReference type="InterPro" id="IPR050349">
    <property type="entry name" value="WD_LIS1/nudF_dynein_reg"/>
</dbReference>
<feature type="repeat" description="WD" evidence="3">
    <location>
        <begin position="921"/>
        <end position="953"/>
    </location>
</feature>
<gene>
    <name evidence="6" type="ORF">CLV43_108403</name>
</gene>
<proteinExistence type="predicted"/>
<dbReference type="PROSITE" id="PS50294">
    <property type="entry name" value="WD_REPEATS_REGION"/>
    <property type="match status" value="8"/>
</dbReference>
<dbReference type="InterPro" id="IPR019775">
    <property type="entry name" value="WD40_repeat_CS"/>
</dbReference>
<dbReference type="PROSITE" id="PS50082">
    <property type="entry name" value="WD_REPEATS_2"/>
    <property type="match status" value="11"/>
</dbReference>
<feature type="repeat" description="WD" evidence="3">
    <location>
        <begin position="1091"/>
        <end position="1132"/>
    </location>
</feature>
<feature type="repeat" description="WD" evidence="3">
    <location>
        <begin position="1134"/>
        <end position="1160"/>
    </location>
</feature>
<reference evidence="6 7" key="1">
    <citation type="submission" date="2018-03" db="EMBL/GenBank/DDBJ databases">
        <title>Genomic Encyclopedia of Archaeal and Bacterial Type Strains, Phase II (KMG-II): from individual species to whole genera.</title>
        <authorList>
            <person name="Goeker M."/>
        </authorList>
    </citation>
    <scope>NUCLEOTIDE SEQUENCE [LARGE SCALE GENOMIC DNA]</scope>
    <source>
        <strain evidence="6 7">DSM 44720</strain>
    </source>
</reference>
<evidence type="ECO:0000256" key="1">
    <source>
        <dbReference type="ARBA" id="ARBA00022574"/>
    </source>
</evidence>
<dbReference type="PANTHER" id="PTHR44129">
    <property type="entry name" value="WD REPEAT-CONTAINING PROTEIN POP1"/>
    <property type="match status" value="1"/>
</dbReference>
<dbReference type="PROSITE" id="PS00678">
    <property type="entry name" value="WD_REPEATS_1"/>
    <property type="match status" value="3"/>
</dbReference>
<name>A0A2T0T054_9PSEU</name>
<dbReference type="EMBL" id="PVTF01000008">
    <property type="protein sequence ID" value="PRY39003.1"/>
    <property type="molecule type" value="Genomic_DNA"/>
</dbReference>
<feature type="repeat" description="WD" evidence="3">
    <location>
        <begin position="714"/>
        <end position="745"/>
    </location>
</feature>
<feature type="repeat" description="WD" evidence="3">
    <location>
        <begin position="832"/>
        <end position="873"/>
    </location>
</feature>
<feature type="region of interest" description="Disordered" evidence="4">
    <location>
        <begin position="1"/>
        <end position="20"/>
    </location>
</feature>
<accession>A0A2T0T054</accession>
<evidence type="ECO:0000313" key="7">
    <source>
        <dbReference type="Proteomes" id="UP000239494"/>
    </source>
</evidence>